<evidence type="ECO:0000256" key="7">
    <source>
        <dbReference type="ARBA" id="ARBA00023136"/>
    </source>
</evidence>
<comment type="subcellular location">
    <subcellularLocation>
        <location evidence="1">Cell outer membrane</location>
        <topology evidence="1">Multi-pass membrane protein</topology>
    </subcellularLocation>
</comment>
<gene>
    <name evidence="11" type="ordered locus">ESA_01235</name>
</gene>
<feature type="signal peptide" evidence="10">
    <location>
        <begin position="1"/>
        <end position="43"/>
    </location>
</feature>
<dbReference type="InterPro" id="IPR023614">
    <property type="entry name" value="Porin_dom_sf"/>
</dbReference>
<dbReference type="InterPro" id="IPR050298">
    <property type="entry name" value="Gram-neg_bact_OMP"/>
</dbReference>
<keyword evidence="3" id="KW-1134">Transmembrane beta strand</keyword>
<evidence type="ECO:0000256" key="1">
    <source>
        <dbReference type="ARBA" id="ARBA00004571"/>
    </source>
</evidence>
<evidence type="ECO:0000256" key="4">
    <source>
        <dbReference type="ARBA" id="ARBA00022692"/>
    </source>
</evidence>
<evidence type="ECO:0000256" key="6">
    <source>
        <dbReference type="ARBA" id="ARBA00023114"/>
    </source>
</evidence>
<name>A7MP45_CROS8</name>
<evidence type="ECO:0000313" key="11">
    <source>
        <dbReference type="EMBL" id="ABU76497.1"/>
    </source>
</evidence>
<keyword evidence="4" id="KW-0812">Transmembrane</keyword>
<dbReference type="PRINTS" id="PR00182">
    <property type="entry name" value="ECOLNEIPORIN"/>
</dbReference>
<evidence type="ECO:0000256" key="10">
    <source>
        <dbReference type="SAM" id="SignalP"/>
    </source>
</evidence>
<evidence type="ECO:0000256" key="9">
    <source>
        <dbReference type="SAM" id="MobiDB-lite"/>
    </source>
</evidence>
<accession>A7MP45</accession>
<dbReference type="GO" id="GO:0046930">
    <property type="term" value="C:pore complex"/>
    <property type="evidence" value="ECO:0007669"/>
    <property type="project" value="UniProtKB-KW"/>
</dbReference>
<dbReference type="KEGG" id="esa:ESA_01235"/>
<dbReference type="EMBL" id="CP000783">
    <property type="protein sequence ID" value="ABU76497.1"/>
    <property type="molecule type" value="Genomic_DNA"/>
</dbReference>
<comment type="similarity">
    <text evidence="2">Belongs to the Gram-negative porin family.</text>
</comment>
<evidence type="ECO:0000256" key="8">
    <source>
        <dbReference type="ARBA" id="ARBA00023237"/>
    </source>
</evidence>
<dbReference type="InterPro" id="IPR001702">
    <property type="entry name" value="Porin_Gram-ve"/>
</dbReference>
<organism evidence="11 12">
    <name type="scientific">Cronobacter sakazakii (strain ATCC BAA-894)</name>
    <name type="common">Enterobacter sakazakii</name>
    <dbReference type="NCBI Taxonomy" id="290339"/>
    <lineage>
        <taxon>Bacteria</taxon>
        <taxon>Pseudomonadati</taxon>
        <taxon>Pseudomonadota</taxon>
        <taxon>Gammaproteobacteria</taxon>
        <taxon>Enterobacterales</taxon>
        <taxon>Enterobacteriaceae</taxon>
        <taxon>Cronobacter</taxon>
    </lineage>
</organism>
<keyword evidence="6" id="KW-0626">Porin</keyword>
<dbReference type="Gene3D" id="2.40.160.10">
    <property type="entry name" value="Porin"/>
    <property type="match status" value="1"/>
</dbReference>
<dbReference type="SUPFAM" id="SSF56935">
    <property type="entry name" value="Porins"/>
    <property type="match status" value="1"/>
</dbReference>
<dbReference type="GO" id="GO:0015288">
    <property type="term" value="F:porin activity"/>
    <property type="evidence" value="ECO:0007669"/>
    <property type="project" value="UniProtKB-KW"/>
</dbReference>
<dbReference type="GO" id="GO:0034220">
    <property type="term" value="P:monoatomic ion transmembrane transport"/>
    <property type="evidence" value="ECO:0007669"/>
    <property type="project" value="InterPro"/>
</dbReference>
<dbReference type="PANTHER" id="PTHR34501">
    <property type="entry name" value="PROTEIN YDDL-RELATED"/>
    <property type="match status" value="1"/>
</dbReference>
<keyword evidence="6" id="KW-0813">Transport</keyword>
<keyword evidence="8" id="KW-0998">Cell outer membrane</keyword>
<feature type="region of interest" description="Disordered" evidence="9">
    <location>
        <begin position="195"/>
        <end position="217"/>
    </location>
</feature>
<dbReference type="PRINTS" id="PR00183">
    <property type="entry name" value="ECOLIPORIN"/>
</dbReference>
<evidence type="ECO:0000313" key="12">
    <source>
        <dbReference type="Proteomes" id="UP000000260"/>
    </source>
</evidence>
<reference evidence="11 12" key="1">
    <citation type="journal article" date="2010" name="PLoS ONE">
        <title>Genome sequence of Cronobacter sakazakii BAA-894 and comparative genomic hybridization analysis with other Cronobacter species.</title>
        <authorList>
            <person name="Kucerova E."/>
            <person name="Clifton S.W."/>
            <person name="Xia X.Q."/>
            <person name="Long F."/>
            <person name="Porwollik S."/>
            <person name="Fulton L."/>
            <person name="Fronick C."/>
            <person name="Minx P."/>
            <person name="Kyung K."/>
            <person name="Warren W."/>
            <person name="Fulton R."/>
            <person name="Feng D."/>
            <person name="Wollam A."/>
            <person name="Shah N."/>
            <person name="Bhonagiri V."/>
            <person name="Nash W.E."/>
            <person name="Hallsworth-Pepin K."/>
            <person name="Wilson R.K."/>
            <person name="McClelland M."/>
            <person name="Forsythe S.J."/>
        </authorList>
    </citation>
    <scope>NUCLEOTIDE SEQUENCE [LARGE SCALE GENOMIC DNA]</scope>
    <source>
        <strain evidence="11 12">ATCC BAA-894</strain>
    </source>
</reference>
<dbReference type="Proteomes" id="UP000000260">
    <property type="component" value="Chromosome"/>
</dbReference>
<protein>
    <submittedName>
        <fullName evidence="11">Uncharacterized protein</fullName>
    </submittedName>
</protein>
<dbReference type="HOGENOM" id="CLU_058202_0_0_6"/>
<dbReference type="AlphaFoldDB" id="A7MP45"/>
<dbReference type="Pfam" id="PF00267">
    <property type="entry name" value="Porin_1"/>
    <property type="match status" value="1"/>
</dbReference>
<dbReference type="InterPro" id="IPR033900">
    <property type="entry name" value="Gram_neg_porin_domain"/>
</dbReference>
<proteinExistence type="inferred from homology"/>
<dbReference type="PANTHER" id="PTHR34501:SF8">
    <property type="entry name" value="OUTER MEMBRANE PORIN N-RELATED"/>
    <property type="match status" value="1"/>
</dbReference>
<sequence>MLRYVIQLNHSFILFMTIRKLIMKRKVLALVVPALLMAGAANAAEIYNKDGNKLDLFGKVDARHTFSDNPGDDGDGTYLEFGFKGETQISSELTGYGMWNYKIMANSTEDSNTSYNKLAFAGLKYGDYGSFDYGRNYGVIYDVEAWTDMLPVFGGDSYTYSDNYMVGRGNGMATYRNTDFFGMVDGLNFALQYQGNNEDDGNGNEGTTNGHGIQTQNGDGFGLSTTYDFGMGFSASAAYSSSDRTSKQVNEGRGDSIVAGGERADAWATGLKYDANNIYLAATYAETRNMTPYGDGDGIANKTQNIEIVAQYQFDFGLRPSLAYLQSRGKDLWYAGKYQDNDLVKYADVGASWYLNKNFLTYVDYKINLLDSDDDFYKDNGIATDDIVGIGMVYQF</sequence>
<dbReference type="GO" id="GO:0009279">
    <property type="term" value="C:cell outer membrane"/>
    <property type="evidence" value="ECO:0007669"/>
    <property type="project" value="UniProtKB-SubCell"/>
</dbReference>
<evidence type="ECO:0000256" key="5">
    <source>
        <dbReference type="ARBA" id="ARBA00022729"/>
    </source>
</evidence>
<feature type="chain" id="PRO_5002713513" evidence="10">
    <location>
        <begin position="44"/>
        <end position="396"/>
    </location>
</feature>
<dbReference type="NCBIfam" id="NF007841">
    <property type="entry name" value="PRK10554.1"/>
    <property type="match status" value="1"/>
</dbReference>
<keyword evidence="6" id="KW-0406">Ion transport</keyword>
<keyword evidence="7" id="KW-0472">Membrane</keyword>
<dbReference type="InterPro" id="IPR001897">
    <property type="entry name" value="Porin_gammaproteobac"/>
</dbReference>
<keyword evidence="12" id="KW-1185">Reference proteome</keyword>
<keyword evidence="5 10" id="KW-0732">Signal</keyword>
<evidence type="ECO:0000256" key="2">
    <source>
        <dbReference type="ARBA" id="ARBA00007539"/>
    </source>
</evidence>
<evidence type="ECO:0000256" key="3">
    <source>
        <dbReference type="ARBA" id="ARBA00022452"/>
    </source>
</evidence>
<dbReference type="CDD" id="cd00342">
    <property type="entry name" value="gram_neg_porins"/>
    <property type="match status" value="1"/>
</dbReference>